<dbReference type="PROSITE" id="PS00722">
    <property type="entry name" value="FTHFS_2"/>
    <property type="match status" value="1"/>
</dbReference>
<dbReference type="Proteomes" id="UP001058016">
    <property type="component" value="Chromosome"/>
</dbReference>
<comment type="similarity">
    <text evidence="7 8">Belongs to the formate--tetrahydrofolate ligase family.</text>
</comment>
<keyword evidence="11" id="KW-1185">Reference proteome</keyword>
<dbReference type="GO" id="GO:0004329">
    <property type="term" value="F:formate-tetrahydrofolate ligase activity"/>
    <property type="evidence" value="ECO:0007669"/>
    <property type="project" value="UniProtKB-UniRule"/>
</dbReference>
<dbReference type="EMBL" id="CP071250">
    <property type="protein sequence ID" value="UUF09416.1"/>
    <property type="molecule type" value="Genomic_DNA"/>
</dbReference>
<dbReference type="InterPro" id="IPR027417">
    <property type="entry name" value="P-loop_NTPase"/>
</dbReference>
<dbReference type="Gene3D" id="3.40.50.300">
    <property type="entry name" value="P-loop containing nucleotide triphosphate hydrolases"/>
    <property type="match status" value="1"/>
</dbReference>
<evidence type="ECO:0000256" key="6">
    <source>
        <dbReference type="ARBA" id="ARBA00049033"/>
    </source>
</evidence>
<dbReference type="SUPFAM" id="SSF52540">
    <property type="entry name" value="P-loop containing nucleoside triphosphate hydrolases"/>
    <property type="match status" value="1"/>
</dbReference>
<evidence type="ECO:0000256" key="1">
    <source>
        <dbReference type="ARBA" id="ARBA00004777"/>
    </source>
</evidence>
<reference evidence="10 11" key="1">
    <citation type="submission" date="2021-03" db="EMBL/GenBank/DDBJ databases">
        <title>Comparative Genomics and Metabolomics in the genus Turicibacter.</title>
        <authorList>
            <person name="Maki J."/>
            <person name="Looft T."/>
        </authorList>
    </citation>
    <scope>NUCLEOTIDE SEQUENCE</scope>
    <source>
        <strain evidence="10">ISU324</strain>
        <strain evidence="9 11">MMM721</strain>
    </source>
</reference>
<feature type="binding site" evidence="8">
    <location>
        <begin position="62"/>
        <end position="69"/>
    </location>
    <ligand>
        <name>ATP</name>
        <dbReference type="ChEBI" id="CHEBI:30616"/>
    </ligand>
</feature>
<dbReference type="FunFam" id="3.30.1510.10:FF:000001">
    <property type="entry name" value="Formate--tetrahydrofolate ligase"/>
    <property type="match status" value="1"/>
</dbReference>
<dbReference type="RefSeq" id="WP_055276691.1">
    <property type="nucleotide sequence ID" value="NZ_CP071249.1"/>
</dbReference>
<dbReference type="AlphaFoldDB" id="A0A9Q9FGZ0"/>
<dbReference type="EMBL" id="CP071249">
    <property type="protein sequence ID" value="UUF05131.1"/>
    <property type="molecule type" value="Genomic_DNA"/>
</dbReference>
<dbReference type="NCBIfam" id="NF010030">
    <property type="entry name" value="PRK13505.1"/>
    <property type="match status" value="1"/>
</dbReference>
<keyword evidence="2 8" id="KW-0554">One-carbon metabolism</keyword>
<comment type="catalytic activity">
    <reaction evidence="6 8">
        <text>(6S)-5,6,7,8-tetrahydrofolate + formate + ATP = (6R)-10-formyltetrahydrofolate + ADP + phosphate</text>
        <dbReference type="Rhea" id="RHEA:20221"/>
        <dbReference type="ChEBI" id="CHEBI:15740"/>
        <dbReference type="ChEBI" id="CHEBI:30616"/>
        <dbReference type="ChEBI" id="CHEBI:43474"/>
        <dbReference type="ChEBI" id="CHEBI:57453"/>
        <dbReference type="ChEBI" id="CHEBI:195366"/>
        <dbReference type="ChEBI" id="CHEBI:456216"/>
        <dbReference type="EC" id="6.3.4.3"/>
    </reaction>
</comment>
<dbReference type="FunFam" id="3.10.410.10:FF:000001">
    <property type="entry name" value="Putative formate--tetrahydrofolate ligase"/>
    <property type="match status" value="1"/>
</dbReference>
<dbReference type="InterPro" id="IPR000559">
    <property type="entry name" value="Formate_THF_ligase"/>
</dbReference>
<dbReference type="GO" id="GO:0035999">
    <property type="term" value="P:tetrahydrofolate interconversion"/>
    <property type="evidence" value="ECO:0007669"/>
    <property type="project" value="UniProtKB-UniRule"/>
</dbReference>
<evidence type="ECO:0000256" key="5">
    <source>
        <dbReference type="ARBA" id="ARBA00022840"/>
    </source>
</evidence>
<dbReference type="Gene3D" id="3.30.1510.10">
    <property type="entry name" value="Domain 2, N(10)-formyltetrahydrofolate synthetase"/>
    <property type="match status" value="1"/>
</dbReference>
<evidence type="ECO:0000256" key="8">
    <source>
        <dbReference type="HAMAP-Rule" id="MF_01543"/>
    </source>
</evidence>
<name>A0A9Q9FGZ0_9FIRM</name>
<protein>
    <recommendedName>
        <fullName evidence="8">Formate--tetrahydrofolate ligase</fullName>
        <ecNumber evidence="8">6.3.4.3</ecNumber>
    </recommendedName>
    <alternativeName>
        <fullName evidence="8">Formyltetrahydrofolate synthetase</fullName>
        <shortName evidence="8">FHS</shortName>
        <shortName evidence="8">FTHFS</shortName>
    </alternativeName>
</protein>
<evidence type="ECO:0000313" key="10">
    <source>
        <dbReference type="EMBL" id="UUF09416.1"/>
    </source>
</evidence>
<dbReference type="Gene3D" id="3.10.410.10">
    <property type="entry name" value="Formyltetrahydrofolate synthetase, domain 3"/>
    <property type="match status" value="1"/>
</dbReference>
<dbReference type="InterPro" id="IPR020628">
    <property type="entry name" value="Formate_THF_ligase_CS"/>
</dbReference>
<sequence>MKNDLQIAKEIELKPITEIAEQLNISDEIECYGKYKAKIDLSVMNSEKENGKLILVTAISPTKAGEGKTTMTVGLGQGFYHVGKQSVIALREPSLGPVMGLKGGAAGGGYSQVLPMEDLNLHFTGDIHAITTANNAICALLDNHIYQGNECNVDPTKIVFKRCLDLNDRTLRDITIGQGSHVNGIERKDGFNITVASEIMAILCLATSLEDLKQRIGNIIVAYTPEDQPVFVKDLKIQGAITMLLKDALKPNLVQTCEHTPAIVHGGPFANIAHGCNSIIATKTALKLGEYVVTEAGFGADLGAEKFLNIKCREGNLTPDCVVIVATIRALKMHGGVEYDNLKEENVEALAKGVENLAKHIDSIQQFNLPYVVAINQFTHDTEAELNFLKTWCEDNNHPCEIANVWLNGGAGAKELANRVIELIENNNQTFGHLYNREDKLEDKILTIAQKVYGARDVIYTEQAQAQLETIKELGYEDFLVCMAKTPVSLSDDPKVLGRPTDFDITIREIRISAGAGFIVCLTGNVLTMPGLPKQPAALKMDVTPEGECVGLF</sequence>
<gene>
    <name evidence="8" type="primary">fhs</name>
    <name evidence="9" type="ORF">J0J69_08475</name>
    <name evidence="10" type="ORF">J0J70_05515</name>
</gene>
<accession>A0A9Q9FGZ0</accession>
<dbReference type="EC" id="6.3.4.3" evidence="8"/>
<dbReference type="GO" id="GO:0016787">
    <property type="term" value="F:hydrolase activity"/>
    <property type="evidence" value="ECO:0007669"/>
    <property type="project" value="UniProtKB-KW"/>
</dbReference>
<evidence type="ECO:0000313" key="9">
    <source>
        <dbReference type="EMBL" id="UUF05131.1"/>
    </source>
</evidence>
<evidence type="ECO:0000256" key="7">
    <source>
        <dbReference type="ARBA" id="ARBA00061363"/>
    </source>
</evidence>
<dbReference type="CDD" id="cd00477">
    <property type="entry name" value="FTHFS"/>
    <property type="match status" value="1"/>
</dbReference>
<dbReference type="PROSITE" id="PS00721">
    <property type="entry name" value="FTHFS_1"/>
    <property type="match status" value="1"/>
</dbReference>
<evidence type="ECO:0000256" key="2">
    <source>
        <dbReference type="ARBA" id="ARBA00022563"/>
    </source>
</evidence>
<keyword evidence="4 8" id="KW-0547">Nucleotide-binding</keyword>
<dbReference type="Proteomes" id="UP001058072">
    <property type="component" value="Chromosome"/>
</dbReference>
<dbReference type="GO" id="GO:0005524">
    <property type="term" value="F:ATP binding"/>
    <property type="evidence" value="ECO:0007669"/>
    <property type="project" value="UniProtKB-UniRule"/>
</dbReference>
<proteinExistence type="inferred from homology"/>
<comment type="pathway">
    <text evidence="1 8">One-carbon metabolism; tetrahydrofolate interconversion.</text>
</comment>
<evidence type="ECO:0000313" key="11">
    <source>
        <dbReference type="Proteomes" id="UP001058016"/>
    </source>
</evidence>
<evidence type="ECO:0000256" key="3">
    <source>
        <dbReference type="ARBA" id="ARBA00022598"/>
    </source>
</evidence>
<keyword evidence="5 8" id="KW-0067">ATP-binding</keyword>
<organism evidence="10 12">
    <name type="scientific">Turicibacter bilis</name>
    <dbReference type="NCBI Taxonomy" id="2735723"/>
    <lineage>
        <taxon>Bacteria</taxon>
        <taxon>Bacillati</taxon>
        <taxon>Bacillota</taxon>
        <taxon>Erysipelotrichia</taxon>
        <taxon>Erysipelotrichales</taxon>
        <taxon>Turicibacteraceae</taxon>
        <taxon>Turicibacter</taxon>
    </lineage>
</organism>
<evidence type="ECO:0000313" key="12">
    <source>
        <dbReference type="Proteomes" id="UP001058072"/>
    </source>
</evidence>
<dbReference type="Pfam" id="PF01268">
    <property type="entry name" value="FTHFS"/>
    <property type="match status" value="1"/>
</dbReference>
<keyword evidence="3 8" id="KW-0436">Ligase</keyword>
<keyword evidence="9" id="KW-0378">Hydrolase</keyword>
<dbReference type="HAMAP" id="MF_01543">
    <property type="entry name" value="FTHFS"/>
    <property type="match status" value="1"/>
</dbReference>
<evidence type="ECO:0000256" key="4">
    <source>
        <dbReference type="ARBA" id="ARBA00022741"/>
    </source>
</evidence>